<accession>A0ABS7C9M7</accession>
<feature type="domain" description="Glycosyl transferase family 1" evidence="1">
    <location>
        <begin position="218"/>
        <end position="376"/>
    </location>
</feature>
<dbReference type="PANTHER" id="PTHR12526:SF630">
    <property type="entry name" value="GLYCOSYLTRANSFERASE"/>
    <property type="match status" value="1"/>
</dbReference>
<keyword evidence="3" id="KW-1185">Reference proteome</keyword>
<dbReference type="Gene3D" id="3.40.50.2000">
    <property type="entry name" value="Glycogen Phosphorylase B"/>
    <property type="match status" value="2"/>
</dbReference>
<evidence type="ECO:0000313" key="2">
    <source>
        <dbReference type="EMBL" id="MBW7457572.1"/>
    </source>
</evidence>
<organism evidence="2 3">
    <name type="scientific">Paenibacillus sepulcri</name>
    <dbReference type="NCBI Taxonomy" id="359917"/>
    <lineage>
        <taxon>Bacteria</taxon>
        <taxon>Bacillati</taxon>
        <taxon>Bacillota</taxon>
        <taxon>Bacilli</taxon>
        <taxon>Bacillales</taxon>
        <taxon>Paenibacillaceae</taxon>
        <taxon>Paenibacillus</taxon>
    </lineage>
</organism>
<evidence type="ECO:0000313" key="3">
    <source>
        <dbReference type="Proteomes" id="UP001519887"/>
    </source>
</evidence>
<gene>
    <name evidence="2" type="ORF">K0U00_26365</name>
</gene>
<dbReference type="Pfam" id="PF00534">
    <property type="entry name" value="Glycos_transf_1"/>
    <property type="match status" value="1"/>
</dbReference>
<reference evidence="2 3" key="1">
    <citation type="submission" date="2021-07" db="EMBL/GenBank/DDBJ databases">
        <title>Paenibacillus radiodurans sp. nov., isolated from the southeastern edge of Tengger Desert.</title>
        <authorList>
            <person name="Zhang G."/>
        </authorList>
    </citation>
    <scope>NUCLEOTIDE SEQUENCE [LARGE SCALE GENOMIC DNA]</scope>
    <source>
        <strain evidence="2 3">CCM 7311</strain>
    </source>
</reference>
<sequence length="395" mass="45427">MKKSLLFVMPSLASGGGERSLVNLLSQMDYSQYEVDLFLFNHEGLFMEYVPKEVTILPIPESYQLFAQPLGPSVWSFLMQGRLPLAYSRLMFSLKNRYSRNLSTREQYNWRYISSSIDLLQKKYDTAIGFLEKTSTYFCVEKVQAGRKIGWVHIDYDELGMDPDFDIVYFEQLDHIVTVSEECAAILKKRFPSQQHKVNVIHNIVSPAVIHHMAEENRSDVYNRKEDELIILTVGRLHPQKGYELAIEACKILVGQGYNVRWHVIGEGAERARLTELIKVNRLENHFILLGLKSNPYPYIKQADLYVQTSRFEGKSIAIDEAKILKKPIVITRFSTAADQIREGLEGLIVDMQASSVAQGIEKLFRDRGLQRKMADQLAQARLGTEDEIYQLYSL</sequence>
<feature type="non-terminal residue" evidence="2">
    <location>
        <position position="395"/>
    </location>
</feature>
<dbReference type="PANTHER" id="PTHR12526">
    <property type="entry name" value="GLYCOSYLTRANSFERASE"/>
    <property type="match status" value="1"/>
</dbReference>
<dbReference type="Proteomes" id="UP001519887">
    <property type="component" value="Unassembled WGS sequence"/>
</dbReference>
<dbReference type="EMBL" id="JAHZIK010000892">
    <property type="protein sequence ID" value="MBW7457572.1"/>
    <property type="molecule type" value="Genomic_DNA"/>
</dbReference>
<dbReference type="SUPFAM" id="SSF53756">
    <property type="entry name" value="UDP-Glycosyltransferase/glycogen phosphorylase"/>
    <property type="match status" value="1"/>
</dbReference>
<evidence type="ECO:0000259" key="1">
    <source>
        <dbReference type="Pfam" id="PF00534"/>
    </source>
</evidence>
<comment type="caution">
    <text evidence="2">The sequence shown here is derived from an EMBL/GenBank/DDBJ whole genome shotgun (WGS) entry which is preliminary data.</text>
</comment>
<dbReference type="InterPro" id="IPR001296">
    <property type="entry name" value="Glyco_trans_1"/>
</dbReference>
<proteinExistence type="predicted"/>
<protein>
    <submittedName>
        <fullName evidence="2">Glycosyltransferase</fullName>
    </submittedName>
</protein>
<name>A0ABS7C9M7_9BACL</name>
<dbReference type="CDD" id="cd03811">
    <property type="entry name" value="GT4_GT28_WabH-like"/>
    <property type="match status" value="1"/>
</dbReference>